<sequence>MSKEAAVVLMNPTPWDPWNYHETLDYKPVVEGGERDLTGFRVEAADGSIGKIDEQAGEAGSRIIVVDTGPWIFGSKVILPAGVIKGIDLDDERVYVDCTKDQVKDAPEYEAERHQDGAYLDSLGSYYGQLRQL</sequence>
<reference evidence="1 2" key="1">
    <citation type="submission" date="2021-01" db="EMBL/GenBank/DDBJ databases">
        <title>Whole genome shotgun sequence of Catellatospora coxensis NBRC 107359.</title>
        <authorList>
            <person name="Komaki H."/>
            <person name="Tamura T."/>
        </authorList>
    </citation>
    <scope>NUCLEOTIDE SEQUENCE [LARGE SCALE GENOMIC DNA]</scope>
    <source>
        <strain evidence="1 2">NBRC 107359</strain>
    </source>
</reference>
<accession>A0A8J3KLR8</accession>
<dbReference type="GO" id="GO:0030077">
    <property type="term" value="C:plasma membrane light-harvesting complex"/>
    <property type="evidence" value="ECO:0007669"/>
    <property type="project" value="InterPro"/>
</dbReference>
<dbReference type="InterPro" id="IPR011033">
    <property type="entry name" value="PRC_barrel-like_sf"/>
</dbReference>
<keyword evidence="2" id="KW-1185">Reference proteome</keyword>
<protein>
    <recommendedName>
        <fullName evidence="3">PRC-barrel domain protein</fullName>
    </recommendedName>
</protein>
<evidence type="ECO:0008006" key="3">
    <source>
        <dbReference type="Google" id="ProtNLM"/>
    </source>
</evidence>
<evidence type="ECO:0000313" key="1">
    <source>
        <dbReference type="EMBL" id="GIG05367.1"/>
    </source>
</evidence>
<comment type="caution">
    <text evidence="1">The sequence shown here is derived from an EMBL/GenBank/DDBJ whole genome shotgun (WGS) entry which is preliminary data.</text>
</comment>
<dbReference type="Proteomes" id="UP000630887">
    <property type="component" value="Unassembled WGS sequence"/>
</dbReference>
<gene>
    <name evidence="1" type="ORF">Cco03nite_20670</name>
</gene>
<proteinExistence type="predicted"/>
<name>A0A8J3KLR8_9ACTN</name>
<dbReference type="RefSeq" id="WP_239167266.1">
    <property type="nucleotide sequence ID" value="NZ_BAAALC010000021.1"/>
</dbReference>
<organism evidence="1 2">
    <name type="scientific">Catellatospora coxensis</name>
    <dbReference type="NCBI Taxonomy" id="310354"/>
    <lineage>
        <taxon>Bacteria</taxon>
        <taxon>Bacillati</taxon>
        <taxon>Actinomycetota</taxon>
        <taxon>Actinomycetes</taxon>
        <taxon>Micromonosporales</taxon>
        <taxon>Micromonosporaceae</taxon>
        <taxon>Catellatospora</taxon>
    </lineage>
</organism>
<dbReference type="Gene3D" id="3.90.50.10">
    <property type="entry name" value="Photosynthetic Reaction Center, subunit H, domain 2"/>
    <property type="match status" value="1"/>
</dbReference>
<dbReference type="SUPFAM" id="SSF50346">
    <property type="entry name" value="PRC-barrel domain"/>
    <property type="match status" value="1"/>
</dbReference>
<evidence type="ECO:0000313" key="2">
    <source>
        <dbReference type="Proteomes" id="UP000630887"/>
    </source>
</evidence>
<dbReference type="AlphaFoldDB" id="A0A8J3KLR8"/>
<dbReference type="InterPro" id="IPR014747">
    <property type="entry name" value="Bac_photo_RC_H_C"/>
</dbReference>
<dbReference type="EMBL" id="BONI01000014">
    <property type="protein sequence ID" value="GIG05367.1"/>
    <property type="molecule type" value="Genomic_DNA"/>
</dbReference>
<dbReference type="GO" id="GO:0019684">
    <property type="term" value="P:photosynthesis, light reaction"/>
    <property type="evidence" value="ECO:0007669"/>
    <property type="project" value="InterPro"/>
</dbReference>